<comment type="caution">
    <text evidence="3">The sequence shown here is derived from an EMBL/GenBank/DDBJ whole genome shotgun (WGS) entry which is preliminary data.</text>
</comment>
<gene>
    <name evidence="3" type="ORF">GCM10022254_64900</name>
</gene>
<keyword evidence="4" id="KW-1185">Reference proteome</keyword>
<feature type="domain" description="DUF397" evidence="2">
    <location>
        <begin position="7"/>
        <end position="60"/>
    </location>
</feature>
<organism evidence="3 4">
    <name type="scientific">Actinomadura meridiana</name>
    <dbReference type="NCBI Taxonomy" id="559626"/>
    <lineage>
        <taxon>Bacteria</taxon>
        <taxon>Bacillati</taxon>
        <taxon>Actinomycetota</taxon>
        <taxon>Actinomycetes</taxon>
        <taxon>Streptosporangiales</taxon>
        <taxon>Thermomonosporaceae</taxon>
        <taxon>Actinomadura</taxon>
    </lineage>
</organism>
<dbReference type="Pfam" id="PF04149">
    <property type="entry name" value="DUF397"/>
    <property type="match status" value="1"/>
</dbReference>
<feature type="region of interest" description="Disordered" evidence="1">
    <location>
        <begin position="1"/>
        <end position="37"/>
    </location>
</feature>
<dbReference type="RefSeq" id="WP_425549000.1">
    <property type="nucleotide sequence ID" value="NZ_BAABAS010000026.1"/>
</dbReference>
<evidence type="ECO:0000256" key="1">
    <source>
        <dbReference type="SAM" id="MobiDB-lite"/>
    </source>
</evidence>
<dbReference type="EMBL" id="BAABAS010000026">
    <property type="protein sequence ID" value="GAA4240405.1"/>
    <property type="molecule type" value="Genomic_DNA"/>
</dbReference>
<protein>
    <recommendedName>
        <fullName evidence="2">DUF397 domain-containing protein</fullName>
    </recommendedName>
</protein>
<dbReference type="Proteomes" id="UP001501710">
    <property type="component" value="Unassembled WGS sequence"/>
</dbReference>
<evidence type="ECO:0000313" key="4">
    <source>
        <dbReference type="Proteomes" id="UP001501710"/>
    </source>
</evidence>
<name>A0ABP8CLV5_9ACTN</name>
<feature type="compositionally biased region" description="Polar residues" evidence="1">
    <location>
        <begin position="1"/>
        <end position="17"/>
    </location>
</feature>
<dbReference type="InterPro" id="IPR007278">
    <property type="entry name" value="DUF397"/>
</dbReference>
<accession>A0ABP8CLV5</accession>
<reference evidence="4" key="1">
    <citation type="journal article" date="2019" name="Int. J. Syst. Evol. Microbiol.">
        <title>The Global Catalogue of Microorganisms (GCM) 10K type strain sequencing project: providing services to taxonomists for standard genome sequencing and annotation.</title>
        <authorList>
            <consortium name="The Broad Institute Genomics Platform"/>
            <consortium name="The Broad Institute Genome Sequencing Center for Infectious Disease"/>
            <person name="Wu L."/>
            <person name="Ma J."/>
        </authorList>
    </citation>
    <scope>NUCLEOTIDE SEQUENCE [LARGE SCALE GENOMIC DNA]</scope>
    <source>
        <strain evidence="4">JCM 17440</strain>
    </source>
</reference>
<sequence length="64" mass="7083">MTPLYSSWRKSSYSNPGSECIEVGRGSGGTIGVRDTKQGDTGPILEFTWSEWTTFIKAIRTIKP</sequence>
<evidence type="ECO:0000259" key="2">
    <source>
        <dbReference type="Pfam" id="PF04149"/>
    </source>
</evidence>
<proteinExistence type="predicted"/>
<evidence type="ECO:0000313" key="3">
    <source>
        <dbReference type="EMBL" id="GAA4240405.1"/>
    </source>
</evidence>